<organism evidence="2 3">
    <name type="scientific">Fimbriimonas ginsengisoli Gsoil 348</name>
    <dbReference type="NCBI Taxonomy" id="661478"/>
    <lineage>
        <taxon>Bacteria</taxon>
        <taxon>Bacillati</taxon>
        <taxon>Armatimonadota</taxon>
        <taxon>Fimbriimonadia</taxon>
        <taxon>Fimbriimonadales</taxon>
        <taxon>Fimbriimonadaceae</taxon>
        <taxon>Fimbriimonas</taxon>
    </lineage>
</organism>
<dbReference type="Pfam" id="PF19656">
    <property type="entry name" value="DUF6159"/>
    <property type="match status" value="1"/>
</dbReference>
<keyword evidence="1" id="KW-0472">Membrane</keyword>
<sequence>MGTFSQSWALAKDSYSVLRRTPSLALFPILSAIATIVVSISFFVPVFVVTGGKSLEKIRPEIGYPLTFLFYFLTYFVVIFFNSAMAACAYESFQGRETSLSYGLSVAGRRIGAILGWTAIAATVGVILKTISERSGIIGTIVVGIVGFAWNVATYFVVPVIVIDQGSPVAAVKKSSSLLKRTWGERLVASAGMNLAMMLLFFVGFAIVIGALVIGSVTESLPLAIAVGGFGILYLLVVATVAAALQGIFQTALYLYAETGNVPSGFDPAMIQGAFATKEGTIGKLRNRF</sequence>
<feature type="transmembrane region" description="Helical" evidence="1">
    <location>
        <begin position="24"/>
        <end position="48"/>
    </location>
</feature>
<evidence type="ECO:0000256" key="1">
    <source>
        <dbReference type="SAM" id="Phobius"/>
    </source>
</evidence>
<dbReference type="eggNOG" id="ENOG502ZBM3">
    <property type="taxonomic scope" value="Bacteria"/>
</dbReference>
<keyword evidence="1" id="KW-0812">Transmembrane</keyword>
<gene>
    <name evidence="2" type="ORF">OP10G_0353</name>
</gene>
<accession>A0A068NJN9</accession>
<dbReference type="Proteomes" id="UP000027982">
    <property type="component" value="Chromosome"/>
</dbReference>
<keyword evidence="3" id="KW-1185">Reference proteome</keyword>
<dbReference type="AlphaFoldDB" id="A0A068NJN9"/>
<dbReference type="HOGENOM" id="CLU_074083_0_0_0"/>
<dbReference type="KEGG" id="fgi:OP10G_0353"/>
<evidence type="ECO:0000313" key="2">
    <source>
        <dbReference type="EMBL" id="AIE83721.1"/>
    </source>
</evidence>
<dbReference type="RefSeq" id="WP_025227608.1">
    <property type="nucleotide sequence ID" value="NZ_CP007139.1"/>
</dbReference>
<dbReference type="InterPro" id="IPR046157">
    <property type="entry name" value="DUF6159"/>
</dbReference>
<reference evidence="2 3" key="1">
    <citation type="journal article" date="2014" name="PLoS ONE">
        <title>The first complete genome sequence of the class fimbriimonadia in the phylum armatimonadetes.</title>
        <authorList>
            <person name="Hu Z.Y."/>
            <person name="Wang Y.Z."/>
            <person name="Im W.T."/>
            <person name="Wang S.Y."/>
            <person name="Zhao G.P."/>
            <person name="Zheng H.J."/>
            <person name="Quan Z.X."/>
        </authorList>
    </citation>
    <scope>NUCLEOTIDE SEQUENCE [LARGE SCALE GENOMIC DNA]</scope>
    <source>
        <strain evidence="2">Gsoil 348</strain>
    </source>
</reference>
<feature type="transmembrane region" description="Helical" evidence="1">
    <location>
        <begin position="68"/>
        <end position="90"/>
    </location>
</feature>
<keyword evidence="1" id="KW-1133">Transmembrane helix</keyword>
<protein>
    <submittedName>
        <fullName evidence="2">Putative membrane protein</fullName>
    </submittedName>
</protein>
<feature type="transmembrane region" description="Helical" evidence="1">
    <location>
        <begin position="137"/>
        <end position="163"/>
    </location>
</feature>
<proteinExistence type="predicted"/>
<feature type="transmembrane region" description="Helical" evidence="1">
    <location>
        <begin position="111"/>
        <end position="131"/>
    </location>
</feature>
<dbReference type="OrthoDB" id="5637493at2"/>
<evidence type="ECO:0000313" key="3">
    <source>
        <dbReference type="Proteomes" id="UP000027982"/>
    </source>
</evidence>
<feature type="transmembrane region" description="Helical" evidence="1">
    <location>
        <begin position="223"/>
        <end position="245"/>
    </location>
</feature>
<feature type="transmembrane region" description="Helical" evidence="1">
    <location>
        <begin position="195"/>
        <end position="217"/>
    </location>
</feature>
<name>A0A068NJN9_FIMGI</name>
<dbReference type="EMBL" id="CP007139">
    <property type="protein sequence ID" value="AIE83721.1"/>
    <property type="molecule type" value="Genomic_DNA"/>
</dbReference>